<dbReference type="EMBL" id="CAEZYO010000016">
    <property type="protein sequence ID" value="CAB4729116.1"/>
    <property type="molecule type" value="Genomic_DNA"/>
</dbReference>
<dbReference type="EMBL" id="CAFABC010000003">
    <property type="protein sequence ID" value="CAB4816573.1"/>
    <property type="molecule type" value="Genomic_DNA"/>
</dbReference>
<organism evidence="4">
    <name type="scientific">freshwater metagenome</name>
    <dbReference type="NCBI Taxonomy" id="449393"/>
    <lineage>
        <taxon>unclassified sequences</taxon>
        <taxon>metagenomes</taxon>
        <taxon>ecological metagenomes</taxon>
    </lineage>
</organism>
<proteinExistence type="predicted"/>
<evidence type="ECO:0000313" key="1">
    <source>
        <dbReference type="EMBL" id="CAB4334927.1"/>
    </source>
</evidence>
<dbReference type="EMBL" id="CAESAH010000009">
    <property type="protein sequence ID" value="CAB4334927.1"/>
    <property type="molecule type" value="Genomic_DNA"/>
</dbReference>
<dbReference type="EMBL" id="CAFBRY010000002">
    <property type="protein sequence ID" value="CAB5135148.1"/>
    <property type="molecule type" value="Genomic_DNA"/>
</dbReference>
<evidence type="ECO:0000313" key="4">
    <source>
        <dbReference type="EMBL" id="CAB5135148.1"/>
    </source>
</evidence>
<dbReference type="AlphaFoldDB" id="A0A6J7W3A6"/>
<gene>
    <name evidence="2" type="ORF">UFOPK2731_00703</name>
    <name evidence="3" type="ORF">UFOPK3161_00253</name>
    <name evidence="1" type="ORF">UFOPK3962_00508</name>
    <name evidence="4" type="ORF">UFOPK4427_00123</name>
</gene>
<protein>
    <submittedName>
        <fullName evidence="4">Unannotated protein</fullName>
    </submittedName>
</protein>
<evidence type="ECO:0000313" key="2">
    <source>
        <dbReference type="EMBL" id="CAB4729116.1"/>
    </source>
</evidence>
<sequence length="456" mass="52300">MKIAFFLRSSGYFRLAEFGIIELLNIDGVEVDIVFFGVDYHNDRLFSQTFREYLIELVDMKPNLNIVILSAKWASDFVRLEVIIGRKHSRKSENLEFFSHPELSKYIIPRGRAQTTSVFSKLKDMFKRLIVFSTHRQHSKYHLEKEKQLSEFFSARSYGAVLVSPVVNEVRAEIIGKAAKLASISSFGIISSWDNLTIKGKLRDDFNYYLVWGQGQKEEAITYHGIQPQKILVTGPYPFVYLMQSTESLKRDNRLNQFIWLTSSKFIVGNIEDEWELIEEFTTYCLRIGRVDLIKSLLIRLHPQTPRGSQGFFDWANGRRSNFIQNLARNQIICEFIESPSNRRSYLDQLVNSRCAIALATSAAVESHVTGLPVIAPPGSLSLRAFEGFKHGSLLDINNNGPVHRSQNWADVINFIDNPHQSISSESFQEFFGLDMDITSSSLNFARDIIKHATCW</sequence>
<evidence type="ECO:0000313" key="3">
    <source>
        <dbReference type="EMBL" id="CAB4816573.1"/>
    </source>
</evidence>
<accession>A0A6J7W3A6</accession>
<name>A0A6J7W3A6_9ZZZZ</name>
<reference evidence="4" key="1">
    <citation type="submission" date="2020-05" db="EMBL/GenBank/DDBJ databases">
        <authorList>
            <person name="Chiriac C."/>
            <person name="Salcher M."/>
            <person name="Ghai R."/>
            <person name="Kavagutti S V."/>
        </authorList>
    </citation>
    <scope>NUCLEOTIDE SEQUENCE</scope>
</reference>